<reference evidence="1 2" key="1">
    <citation type="journal article" date="2019" name="Int. J. Syst. Evol. Microbiol.">
        <title>The Global Catalogue of Microorganisms (GCM) 10K type strain sequencing project: providing services to taxonomists for standard genome sequencing and annotation.</title>
        <authorList>
            <consortium name="The Broad Institute Genomics Platform"/>
            <consortium name="The Broad Institute Genome Sequencing Center for Infectious Disease"/>
            <person name="Wu L."/>
            <person name="Ma J."/>
        </authorList>
    </citation>
    <scope>NUCLEOTIDE SEQUENCE [LARGE SCALE GENOMIC DNA]</scope>
    <source>
        <strain evidence="1 2">JCM 16327</strain>
    </source>
</reference>
<evidence type="ECO:0000313" key="2">
    <source>
        <dbReference type="Proteomes" id="UP001500194"/>
    </source>
</evidence>
<evidence type="ECO:0000313" key="1">
    <source>
        <dbReference type="EMBL" id="GAA0650183.1"/>
    </source>
</evidence>
<dbReference type="EMBL" id="BAAADU010000002">
    <property type="protein sequence ID" value="GAA0650183.1"/>
    <property type="molecule type" value="Genomic_DNA"/>
</dbReference>
<accession>A0AAV3SZU2</accession>
<gene>
    <name evidence="1" type="ORF">GCM10009019_11230</name>
</gene>
<organism evidence="1 2">
    <name type="scientific">Salarchaeum japonicum</name>
    <dbReference type="NCBI Taxonomy" id="555573"/>
    <lineage>
        <taxon>Archaea</taxon>
        <taxon>Methanobacteriati</taxon>
        <taxon>Methanobacteriota</taxon>
        <taxon>Stenosarchaea group</taxon>
        <taxon>Halobacteria</taxon>
        <taxon>Halobacteriales</taxon>
        <taxon>Halobacteriaceae</taxon>
    </lineage>
</organism>
<dbReference type="RefSeq" id="WP_227261174.1">
    <property type="nucleotide sequence ID" value="NZ_BAAADU010000002.1"/>
</dbReference>
<proteinExistence type="predicted"/>
<name>A0AAV3SZU2_9EURY</name>
<dbReference type="AlphaFoldDB" id="A0AAV3SZU2"/>
<comment type="caution">
    <text evidence="1">The sequence shown here is derived from an EMBL/GenBank/DDBJ whole genome shotgun (WGS) entry which is preliminary data.</text>
</comment>
<protein>
    <submittedName>
        <fullName evidence="1">Uncharacterized protein</fullName>
    </submittedName>
</protein>
<dbReference type="Pfam" id="PF24366">
    <property type="entry name" value="DUF7522"/>
    <property type="match status" value="1"/>
</dbReference>
<keyword evidence="2" id="KW-1185">Reference proteome</keyword>
<dbReference type="GeneID" id="68571749"/>
<dbReference type="InterPro" id="IPR055944">
    <property type="entry name" value="DUF7522"/>
</dbReference>
<dbReference type="Proteomes" id="UP001500194">
    <property type="component" value="Unassembled WGS sequence"/>
</dbReference>
<sequence length="127" mass="14412">MTAPLSDDAASRFVTVARTALGDSLRSLTFFTRTDYEQLYLRDDLEQDADLSSFIGHEWQAFQLTQDTYKGSELGEYQYTVRSFENGFLLRVATERDGVFVTTDGLTVTQFDEAANALESVLEDRRD</sequence>